<comment type="similarity">
    <text evidence="1">Belongs to the carbon-nitrogen hydrolase superfamily. Nitrilase family.</text>
</comment>
<dbReference type="InterPro" id="IPR044149">
    <property type="entry name" value="Nitrilases_CHs"/>
</dbReference>
<feature type="region of interest" description="Disordered" evidence="2">
    <location>
        <begin position="313"/>
        <end position="337"/>
    </location>
</feature>
<gene>
    <name evidence="4" type="ORF">SS37A_37470</name>
</gene>
<dbReference type="NCBIfam" id="TIGR04048">
    <property type="entry name" value="nitrile_sll0784"/>
    <property type="match status" value="1"/>
</dbReference>
<dbReference type="InterPro" id="IPR003010">
    <property type="entry name" value="C-N_Hydrolase"/>
</dbReference>
<protein>
    <submittedName>
        <fullName evidence="4">Aliphatic nitrilase</fullName>
    </submittedName>
</protein>
<dbReference type="Gene3D" id="3.60.110.10">
    <property type="entry name" value="Carbon-nitrogen hydrolase"/>
    <property type="match status" value="1"/>
</dbReference>
<proteinExistence type="inferred from homology"/>
<name>A0ABM8EDV6_9HYPH</name>
<organism evidence="4 5">
    <name type="scientific">Methylocystis iwaonis</name>
    <dbReference type="NCBI Taxonomy" id="2885079"/>
    <lineage>
        <taxon>Bacteria</taxon>
        <taxon>Pseudomonadati</taxon>
        <taxon>Pseudomonadota</taxon>
        <taxon>Alphaproteobacteria</taxon>
        <taxon>Hyphomicrobiales</taxon>
        <taxon>Methylocystaceae</taxon>
        <taxon>Methylocystis</taxon>
    </lineage>
</organism>
<evidence type="ECO:0000256" key="2">
    <source>
        <dbReference type="SAM" id="MobiDB-lite"/>
    </source>
</evidence>
<sequence length="337" mass="36600">MAEKRIVKVAAVQIAPDLDTSEGTLDRVLAAIAEAAQKGVQFAVFPETFVPWYPYFSFVRPPVLSGADHMRLYEDAVVVPGPVTEAVAQAARRHKMVIVLGVNERDHGSLYNAQIIFDADGRILLKRRKLTPTFHERMIWGQGDGAGLKVVDSAVGRIGALACWEHYNPLARYALMAQHEEIHAAQFPGSLVGQLFADQIEVTIRHHALESGCFVVNATGWLTEDQIASISPDENLRRGLRGGCMTAIVSPEGNHVVPPLTSGEGLLIADLDMGLIVKRKRMMDSVGHYARPELLSLLIDDRVAAPVRSINAARFSSSGESSEEAAEISSGTNDDGD</sequence>
<evidence type="ECO:0000259" key="3">
    <source>
        <dbReference type="PROSITE" id="PS50263"/>
    </source>
</evidence>
<evidence type="ECO:0000256" key="1">
    <source>
        <dbReference type="ARBA" id="ARBA00008129"/>
    </source>
</evidence>
<reference evidence="4 5" key="1">
    <citation type="journal article" date="2023" name="Int. J. Syst. Evol. Microbiol.">
        <title>Methylocystis iwaonis sp. nov., a type II methane-oxidizing bacterium from surface soil of a rice paddy field in Japan, and emended description of the genus Methylocystis (ex Whittenbury et al. 1970) Bowman et al. 1993.</title>
        <authorList>
            <person name="Kaise H."/>
            <person name="Sawadogo J.B."/>
            <person name="Alam M.S."/>
            <person name="Ueno C."/>
            <person name="Dianou D."/>
            <person name="Shinjo R."/>
            <person name="Asakawa S."/>
        </authorList>
    </citation>
    <scope>NUCLEOTIDE SEQUENCE [LARGE SCALE GENOMIC DNA]</scope>
    <source>
        <strain evidence="4 5">SS37A-Re</strain>
    </source>
</reference>
<keyword evidence="5" id="KW-1185">Reference proteome</keyword>
<geneLocation type="plasmid" evidence="4 5">
    <name>pSS37A-Re-1</name>
</geneLocation>
<dbReference type="Proteomes" id="UP001317629">
    <property type="component" value="Plasmid pSS37A-Re-1"/>
</dbReference>
<dbReference type="PROSITE" id="PS00921">
    <property type="entry name" value="NITRIL_CHT_2"/>
    <property type="match status" value="1"/>
</dbReference>
<accession>A0ABM8EDV6</accession>
<dbReference type="SUPFAM" id="SSF56317">
    <property type="entry name" value="Carbon-nitrogen hydrolase"/>
    <property type="match status" value="1"/>
</dbReference>
<dbReference type="Pfam" id="PF00795">
    <property type="entry name" value="CN_hydrolase"/>
    <property type="match status" value="1"/>
</dbReference>
<dbReference type="InterPro" id="IPR023919">
    <property type="entry name" value="Nitrilase"/>
</dbReference>
<dbReference type="RefSeq" id="WP_281932166.1">
    <property type="nucleotide sequence ID" value="NZ_AP027143.1"/>
</dbReference>
<dbReference type="InterPro" id="IPR036526">
    <property type="entry name" value="C-N_Hydrolase_sf"/>
</dbReference>
<dbReference type="CDD" id="cd07564">
    <property type="entry name" value="nitrilases_CHs"/>
    <property type="match status" value="1"/>
</dbReference>
<keyword evidence="4" id="KW-0614">Plasmid</keyword>
<dbReference type="EMBL" id="AP027143">
    <property type="protein sequence ID" value="BDV36217.1"/>
    <property type="molecule type" value="Genomic_DNA"/>
</dbReference>
<feature type="domain" description="CN hydrolase" evidence="3">
    <location>
        <begin position="7"/>
        <end position="273"/>
    </location>
</feature>
<evidence type="ECO:0000313" key="4">
    <source>
        <dbReference type="EMBL" id="BDV36217.1"/>
    </source>
</evidence>
<dbReference type="PROSITE" id="PS50263">
    <property type="entry name" value="CN_HYDROLASE"/>
    <property type="match status" value="1"/>
</dbReference>
<dbReference type="InterPro" id="IPR000132">
    <property type="entry name" value="Nitrilase/CN_hydratase_CS"/>
</dbReference>
<dbReference type="PANTHER" id="PTHR46044">
    <property type="entry name" value="NITRILASE"/>
    <property type="match status" value="1"/>
</dbReference>
<dbReference type="PROSITE" id="PS50007">
    <property type="entry name" value="PIPLC_X_DOMAIN"/>
    <property type="match status" value="1"/>
</dbReference>
<dbReference type="PANTHER" id="PTHR46044:SF1">
    <property type="entry name" value="CN HYDROLASE DOMAIN-CONTAINING PROTEIN"/>
    <property type="match status" value="1"/>
</dbReference>
<evidence type="ECO:0000313" key="5">
    <source>
        <dbReference type="Proteomes" id="UP001317629"/>
    </source>
</evidence>